<accession>A0A6A6PN53</accession>
<dbReference type="RefSeq" id="XP_033587691.1">
    <property type="nucleotide sequence ID" value="XM_033729927.1"/>
</dbReference>
<dbReference type="Pfam" id="PF02882">
    <property type="entry name" value="THF_DHG_CYH_C"/>
    <property type="match status" value="1"/>
</dbReference>
<dbReference type="SUPFAM" id="SSF51735">
    <property type="entry name" value="NAD(P)-binding Rossmann-fold domains"/>
    <property type="match status" value="1"/>
</dbReference>
<protein>
    <recommendedName>
        <fullName evidence="6">Methylenetetrahydrofolate dehydrogenase</fullName>
    </recommendedName>
</protein>
<organism evidence="4 5">
    <name type="scientific">Neohortaea acidophila</name>
    <dbReference type="NCBI Taxonomy" id="245834"/>
    <lineage>
        <taxon>Eukaryota</taxon>
        <taxon>Fungi</taxon>
        <taxon>Dikarya</taxon>
        <taxon>Ascomycota</taxon>
        <taxon>Pezizomycotina</taxon>
        <taxon>Dothideomycetes</taxon>
        <taxon>Dothideomycetidae</taxon>
        <taxon>Mycosphaerellales</taxon>
        <taxon>Teratosphaeriaceae</taxon>
        <taxon>Neohortaea</taxon>
    </lineage>
</organism>
<dbReference type="Gene3D" id="3.40.50.10860">
    <property type="entry name" value="Leucine Dehydrogenase, chain A, domain 1"/>
    <property type="match status" value="1"/>
</dbReference>
<dbReference type="Proteomes" id="UP000799767">
    <property type="component" value="Unassembled WGS sequence"/>
</dbReference>
<proteinExistence type="predicted"/>
<evidence type="ECO:0000259" key="2">
    <source>
        <dbReference type="Pfam" id="PF00763"/>
    </source>
</evidence>
<dbReference type="EMBL" id="MU001638">
    <property type="protein sequence ID" value="KAF2481121.1"/>
    <property type="molecule type" value="Genomic_DNA"/>
</dbReference>
<dbReference type="CDD" id="cd01079">
    <property type="entry name" value="NAD_bind_m-THF_DH"/>
    <property type="match status" value="1"/>
</dbReference>
<dbReference type="PRINTS" id="PR00085">
    <property type="entry name" value="THFDHDRGNASE"/>
</dbReference>
<evidence type="ECO:0000313" key="4">
    <source>
        <dbReference type="EMBL" id="KAF2481121.1"/>
    </source>
</evidence>
<dbReference type="FunFam" id="3.40.50.720:FF:000255">
    <property type="entry name" value="Methylenetetrahydrofolate dehydrogenase"/>
    <property type="match status" value="1"/>
</dbReference>
<dbReference type="InterPro" id="IPR020631">
    <property type="entry name" value="THF_DH/CycHdrlase_NAD-bd_dom"/>
</dbReference>
<dbReference type="GO" id="GO:0009113">
    <property type="term" value="P:purine nucleobase biosynthetic process"/>
    <property type="evidence" value="ECO:0007669"/>
    <property type="project" value="TreeGrafter"/>
</dbReference>
<evidence type="ECO:0000259" key="3">
    <source>
        <dbReference type="Pfam" id="PF02882"/>
    </source>
</evidence>
<dbReference type="InterPro" id="IPR046346">
    <property type="entry name" value="Aminoacid_DH-like_N_sf"/>
</dbReference>
<keyword evidence="5" id="KW-1185">Reference proteome</keyword>
<dbReference type="Pfam" id="PF00763">
    <property type="entry name" value="THF_DHG_CYH"/>
    <property type="match status" value="1"/>
</dbReference>
<evidence type="ECO:0008006" key="6">
    <source>
        <dbReference type="Google" id="ProtNLM"/>
    </source>
</evidence>
<evidence type="ECO:0000313" key="5">
    <source>
        <dbReference type="Proteomes" id="UP000799767"/>
    </source>
</evidence>
<reference evidence="4" key="1">
    <citation type="journal article" date="2020" name="Stud. Mycol.">
        <title>101 Dothideomycetes genomes: a test case for predicting lifestyles and emergence of pathogens.</title>
        <authorList>
            <person name="Haridas S."/>
            <person name="Albert R."/>
            <person name="Binder M."/>
            <person name="Bloem J."/>
            <person name="Labutti K."/>
            <person name="Salamov A."/>
            <person name="Andreopoulos B."/>
            <person name="Baker S."/>
            <person name="Barry K."/>
            <person name="Bills G."/>
            <person name="Bluhm B."/>
            <person name="Cannon C."/>
            <person name="Castanera R."/>
            <person name="Culley D."/>
            <person name="Daum C."/>
            <person name="Ezra D."/>
            <person name="Gonzalez J."/>
            <person name="Henrissat B."/>
            <person name="Kuo A."/>
            <person name="Liang C."/>
            <person name="Lipzen A."/>
            <person name="Lutzoni F."/>
            <person name="Magnuson J."/>
            <person name="Mondo S."/>
            <person name="Nolan M."/>
            <person name="Ohm R."/>
            <person name="Pangilinan J."/>
            <person name="Park H.-J."/>
            <person name="Ramirez L."/>
            <person name="Alfaro M."/>
            <person name="Sun H."/>
            <person name="Tritt A."/>
            <person name="Yoshinaga Y."/>
            <person name="Zwiers L.-H."/>
            <person name="Turgeon B."/>
            <person name="Goodwin S."/>
            <person name="Spatafora J."/>
            <person name="Crous P."/>
            <person name="Grigoriev I."/>
        </authorList>
    </citation>
    <scope>NUCLEOTIDE SEQUENCE</scope>
    <source>
        <strain evidence="4">CBS 113389</strain>
    </source>
</reference>
<dbReference type="GO" id="GO:0006730">
    <property type="term" value="P:one-carbon metabolic process"/>
    <property type="evidence" value="ECO:0007669"/>
    <property type="project" value="UniProtKB-KW"/>
</dbReference>
<dbReference type="SUPFAM" id="SSF53223">
    <property type="entry name" value="Aminoacid dehydrogenase-like, N-terminal domain"/>
    <property type="match status" value="1"/>
</dbReference>
<sequence length="326" mass="36004">MATTAEAGAASAQPNGAPSCKVVLAGSIAKKLLEEVKDGLKNLDKPPALYGYLANQDAAARMYADWTAKTCKENGFDFHLREVAREDLEDELRDANHNAAVDGMIVYYPVFDSTRDRTLQWTVSMYKDVEGLSPQLISNMYQNIRFLDPPANTHKSILPCTPLAIIKILEHLQIYNTFLDYGSRLFGRRVTVVNRSEVVGRPLAALLANDGAEVYSVDVTGVQQFSRGTGLRKQKHEVKEMEGWGLEQCLAVSEVIISGVPGEAFKVPTGMIREGAVCINFSSEKNFTPDVKEKASIYVPAIGKVTIVILLRNLLRIVQNRPQMQS</sequence>
<dbReference type="InterPro" id="IPR020630">
    <property type="entry name" value="THF_DH/CycHdrlase_cat_dom"/>
</dbReference>
<name>A0A6A6PN53_9PEZI</name>
<dbReference type="InterPro" id="IPR035812">
    <property type="entry name" value="m-THF_DH_NAD-bd"/>
</dbReference>
<keyword evidence="1" id="KW-0554">One-carbon metabolism</keyword>
<dbReference type="InterPro" id="IPR000672">
    <property type="entry name" value="THF_DH/CycHdrlase"/>
</dbReference>
<evidence type="ECO:0000256" key="1">
    <source>
        <dbReference type="ARBA" id="ARBA00022563"/>
    </source>
</evidence>
<feature type="domain" description="Tetrahydrofolate dehydrogenase/cyclohydrolase NAD(P)-binding" evidence="3">
    <location>
        <begin position="159"/>
        <end position="218"/>
    </location>
</feature>
<dbReference type="AlphaFoldDB" id="A0A6A6PN53"/>
<dbReference type="GO" id="GO:0004488">
    <property type="term" value="F:methylenetetrahydrofolate dehydrogenase (NADP+) activity"/>
    <property type="evidence" value="ECO:0007669"/>
    <property type="project" value="InterPro"/>
</dbReference>
<dbReference type="OrthoDB" id="41403at2759"/>
<dbReference type="Gene3D" id="3.40.50.720">
    <property type="entry name" value="NAD(P)-binding Rossmann-like Domain"/>
    <property type="match status" value="1"/>
</dbReference>
<dbReference type="PANTHER" id="PTHR48099">
    <property type="entry name" value="C-1-TETRAHYDROFOLATE SYNTHASE, CYTOPLASMIC-RELATED"/>
    <property type="match status" value="1"/>
</dbReference>
<dbReference type="InterPro" id="IPR036291">
    <property type="entry name" value="NAD(P)-bd_dom_sf"/>
</dbReference>
<gene>
    <name evidence="4" type="ORF">BDY17DRAFT_183017</name>
</gene>
<feature type="domain" description="Tetrahydrofolate dehydrogenase/cyclohydrolase catalytic" evidence="2">
    <location>
        <begin position="27"/>
        <end position="130"/>
    </location>
</feature>
<dbReference type="GO" id="GO:0004487">
    <property type="term" value="F:methylenetetrahydrofolate dehydrogenase (NAD+) activity"/>
    <property type="evidence" value="ECO:0007669"/>
    <property type="project" value="TreeGrafter"/>
</dbReference>
<dbReference type="PANTHER" id="PTHR48099:SF3">
    <property type="entry name" value="METHYLENETETRAHYDROFOLATE DEHYDROGENASE [NAD(+)]"/>
    <property type="match status" value="1"/>
</dbReference>
<dbReference type="GeneID" id="54470929"/>
<dbReference type="GO" id="GO:0005829">
    <property type="term" value="C:cytosol"/>
    <property type="evidence" value="ECO:0007669"/>
    <property type="project" value="TreeGrafter"/>
</dbReference>